<evidence type="ECO:0000313" key="10">
    <source>
        <dbReference type="EMBL" id="RKH74662.1"/>
    </source>
</evidence>
<feature type="signal peptide" evidence="8">
    <location>
        <begin position="1"/>
        <end position="21"/>
    </location>
</feature>
<dbReference type="GO" id="GO:0004222">
    <property type="term" value="F:metalloendopeptidase activity"/>
    <property type="evidence" value="ECO:0007669"/>
    <property type="project" value="InterPro"/>
</dbReference>
<evidence type="ECO:0000256" key="8">
    <source>
        <dbReference type="SAM" id="SignalP"/>
    </source>
</evidence>
<keyword evidence="11" id="KW-1185">Reference proteome</keyword>
<keyword evidence="4" id="KW-0479">Metal-binding</keyword>
<evidence type="ECO:0000313" key="11">
    <source>
        <dbReference type="Proteomes" id="UP000267003"/>
    </source>
</evidence>
<dbReference type="PROSITE" id="PS51257">
    <property type="entry name" value="PROKAR_LIPOPROTEIN"/>
    <property type="match status" value="1"/>
</dbReference>
<keyword evidence="7" id="KW-0482">Metalloprotease</keyword>
<gene>
    <name evidence="10" type="ORF">D7W81_00475</name>
</gene>
<name>A0A3A8RBJ6_9BACT</name>
<comment type="caution">
    <text evidence="10">The sequence shown here is derived from an EMBL/GenBank/DDBJ whole genome shotgun (WGS) entry which is preliminary data.</text>
</comment>
<evidence type="ECO:0000256" key="6">
    <source>
        <dbReference type="ARBA" id="ARBA00022833"/>
    </source>
</evidence>
<dbReference type="GO" id="GO:0006508">
    <property type="term" value="P:proteolysis"/>
    <property type="evidence" value="ECO:0007669"/>
    <property type="project" value="UniProtKB-KW"/>
</dbReference>
<sequence>MSSWSRSGCLALAVSVSGACGGPDALDETVTDAAVTQEAPPAALTSSITYSNCSTARKTVVGQALSAASTYANDAVSYLTFTTPGPTQRYTTWFGAYHLSRWTTARTHFTSIKSVFASKALVIDCGCTSPGYGFVYAAQPYKFYLCGTFWSAPPTGTDSQAGTFIHLASQFTAVAATDGWVYGQEDAMSLALSDPFKALDNSDSHQYFAENTPALP</sequence>
<evidence type="ECO:0000259" key="9">
    <source>
        <dbReference type="SMART" id="SM01351"/>
    </source>
</evidence>
<feature type="chain" id="PRO_5017276105" evidence="8">
    <location>
        <begin position="22"/>
        <end position="216"/>
    </location>
</feature>
<keyword evidence="8" id="KW-0732">Signal</keyword>
<dbReference type="InterPro" id="IPR050414">
    <property type="entry name" value="Fungal_M35_metalloproteases"/>
</dbReference>
<dbReference type="GO" id="GO:0046872">
    <property type="term" value="F:metal ion binding"/>
    <property type="evidence" value="ECO:0007669"/>
    <property type="project" value="UniProtKB-KW"/>
</dbReference>
<dbReference type="PANTHER" id="PTHR37016">
    <property type="match status" value="1"/>
</dbReference>
<keyword evidence="5" id="KW-0378">Hydrolase</keyword>
<comment type="cofactor">
    <cofactor evidence="1">
        <name>Zn(2+)</name>
        <dbReference type="ChEBI" id="CHEBI:29105"/>
    </cofactor>
</comment>
<dbReference type="OrthoDB" id="7649992at2"/>
<evidence type="ECO:0000256" key="5">
    <source>
        <dbReference type="ARBA" id="ARBA00022801"/>
    </source>
</evidence>
<protein>
    <submittedName>
        <fullName evidence="10">Peptidase M35</fullName>
    </submittedName>
</protein>
<dbReference type="PANTHER" id="PTHR37016:SF3">
    <property type="entry name" value="NEUTRAL PROTEASE 2-RELATED"/>
    <property type="match status" value="1"/>
</dbReference>
<keyword evidence="3" id="KW-0645">Protease</keyword>
<dbReference type="InterPro" id="IPR029463">
    <property type="entry name" value="Lys_MEP"/>
</dbReference>
<dbReference type="SMART" id="SM01351">
    <property type="entry name" value="Aspzincin_M35"/>
    <property type="match status" value="1"/>
</dbReference>
<evidence type="ECO:0000256" key="7">
    <source>
        <dbReference type="ARBA" id="ARBA00023049"/>
    </source>
</evidence>
<dbReference type="SUPFAM" id="SSF55486">
    <property type="entry name" value="Metalloproteases ('zincins'), catalytic domain"/>
    <property type="match status" value="1"/>
</dbReference>
<evidence type="ECO:0000256" key="1">
    <source>
        <dbReference type="ARBA" id="ARBA00001947"/>
    </source>
</evidence>
<evidence type="ECO:0000256" key="4">
    <source>
        <dbReference type="ARBA" id="ARBA00022723"/>
    </source>
</evidence>
<accession>A0A3A8RBJ6</accession>
<dbReference type="Proteomes" id="UP000267003">
    <property type="component" value="Unassembled WGS sequence"/>
</dbReference>
<proteinExistence type="inferred from homology"/>
<dbReference type="EMBL" id="RAWK01000002">
    <property type="protein sequence ID" value="RKH74662.1"/>
    <property type="molecule type" value="Genomic_DNA"/>
</dbReference>
<comment type="similarity">
    <text evidence="2">Belongs to the peptidase M35 family.</text>
</comment>
<reference evidence="11" key="1">
    <citation type="submission" date="2018-09" db="EMBL/GenBank/DDBJ databases">
        <authorList>
            <person name="Livingstone P.G."/>
            <person name="Whitworth D.E."/>
        </authorList>
    </citation>
    <scope>NUCLEOTIDE SEQUENCE [LARGE SCALE GENOMIC DNA]</scope>
    <source>
        <strain evidence="11">AB050A</strain>
    </source>
</reference>
<dbReference type="Gene3D" id="3.40.390.10">
    <property type="entry name" value="Collagenase (Catalytic Domain)"/>
    <property type="match status" value="1"/>
</dbReference>
<feature type="domain" description="Lysine-specific metallo-endopeptidase" evidence="9">
    <location>
        <begin position="77"/>
        <end position="210"/>
    </location>
</feature>
<keyword evidence="6" id="KW-0862">Zinc</keyword>
<organism evidence="10 11">
    <name type="scientific">Corallococcus aberystwythensis</name>
    <dbReference type="NCBI Taxonomy" id="2316722"/>
    <lineage>
        <taxon>Bacteria</taxon>
        <taxon>Pseudomonadati</taxon>
        <taxon>Myxococcota</taxon>
        <taxon>Myxococcia</taxon>
        <taxon>Myxococcales</taxon>
        <taxon>Cystobacterineae</taxon>
        <taxon>Myxococcaceae</taxon>
        <taxon>Corallococcus</taxon>
    </lineage>
</organism>
<evidence type="ECO:0000256" key="3">
    <source>
        <dbReference type="ARBA" id="ARBA00022670"/>
    </source>
</evidence>
<dbReference type="Pfam" id="PF14521">
    <property type="entry name" value="Aspzincin_M35"/>
    <property type="match status" value="1"/>
</dbReference>
<evidence type="ECO:0000256" key="2">
    <source>
        <dbReference type="ARBA" id="ARBA00010279"/>
    </source>
</evidence>
<dbReference type="AlphaFoldDB" id="A0A3A8RBJ6"/>
<dbReference type="InterPro" id="IPR024079">
    <property type="entry name" value="MetalloPept_cat_dom_sf"/>
</dbReference>